<dbReference type="GO" id="GO:0044773">
    <property type="term" value="P:mitotic DNA damage checkpoint signaling"/>
    <property type="evidence" value="ECO:0007669"/>
    <property type="project" value="TreeGrafter"/>
</dbReference>
<keyword evidence="8" id="KW-1185">Reference proteome</keyword>
<dbReference type="GO" id="GO:0005681">
    <property type="term" value="C:spliceosomal complex"/>
    <property type="evidence" value="ECO:0007669"/>
    <property type="project" value="InterPro"/>
</dbReference>
<keyword evidence="5" id="KW-0539">Nucleus</keyword>
<feature type="compositionally biased region" description="Low complexity" evidence="6">
    <location>
        <begin position="166"/>
        <end position="176"/>
    </location>
</feature>
<protein>
    <recommendedName>
        <fullName evidence="9">Coiled-coil domain-containing protein 16</fullName>
    </recommendedName>
</protein>
<evidence type="ECO:0008006" key="9">
    <source>
        <dbReference type="Google" id="ProtNLM"/>
    </source>
</evidence>
<dbReference type="GO" id="GO:0008270">
    <property type="term" value="F:zinc ion binding"/>
    <property type="evidence" value="ECO:0007669"/>
    <property type="project" value="UniProtKB-KW"/>
</dbReference>
<keyword evidence="4" id="KW-0862">Zinc</keyword>
<evidence type="ECO:0000256" key="6">
    <source>
        <dbReference type="SAM" id="MobiDB-lite"/>
    </source>
</evidence>
<accession>A0AAV5GPE8</accession>
<name>A0AAV5GPE8_9BASI</name>
<proteinExistence type="predicted"/>
<evidence type="ECO:0000256" key="5">
    <source>
        <dbReference type="ARBA" id="ARBA00023242"/>
    </source>
</evidence>
<feature type="compositionally biased region" description="Low complexity" evidence="6">
    <location>
        <begin position="140"/>
        <end position="150"/>
    </location>
</feature>
<organism evidence="7 8">
    <name type="scientific">Rhodotorula paludigena</name>
    <dbReference type="NCBI Taxonomy" id="86838"/>
    <lineage>
        <taxon>Eukaryota</taxon>
        <taxon>Fungi</taxon>
        <taxon>Dikarya</taxon>
        <taxon>Basidiomycota</taxon>
        <taxon>Pucciniomycotina</taxon>
        <taxon>Microbotryomycetes</taxon>
        <taxon>Sporidiobolales</taxon>
        <taxon>Sporidiobolaceae</taxon>
        <taxon>Rhodotorula</taxon>
    </lineage>
</organism>
<feature type="compositionally biased region" description="Basic and acidic residues" evidence="6">
    <location>
        <begin position="81"/>
        <end position="94"/>
    </location>
</feature>
<dbReference type="PANTHER" id="PTHR13278:SF0">
    <property type="entry name" value="ZINC FINGER PROTEIN 830"/>
    <property type="match status" value="1"/>
</dbReference>
<comment type="caution">
    <text evidence="7">The sequence shown here is derived from an EMBL/GenBank/DDBJ whole genome shotgun (WGS) entry which is preliminary data.</text>
</comment>
<keyword evidence="2" id="KW-0479">Metal-binding</keyword>
<dbReference type="PANTHER" id="PTHR13278">
    <property type="entry name" value="ZINC FINGER PROTEIN 830"/>
    <property type="match status" value="1"/>
</dbReference>
<feature type="region of interest" description="Disordered" evidence="6">
    <location>
        <begin position="70"/>
        <end position="261"/>
    </location>
</feature>
<dbReference type="Proteomes" id="UP001342314">
    <property type="component" value="Unassembled WGS sequence"/>
</dbReference>
<feature type="compositionally biased region" description="Acidic residues" evidence="6">
    <location>
        <begin position="208"/>
        <end position="229"/>
    </location>
</feature>
<comment type="subcellular location">
    <subcellularLocation>
        <location evidence="1">Nucleus</location>
    </subcellularLocation>
</comment>
<keyword evidence="3" id="KW-0863">Zinc-finger</keyword>
<evidence type="ECO:0000256" key="3">
    <source>
        <dbReference type="ARBA" id="ARBA00022771"/>
    </source>
</evidence>
<dbReference type="AlphaFoldDB" id="A0AAV5GPE8"/>
<evidence type="ECO:0000313" key="7">
    <source>
        <dbReference type="EMBL" id="GJN94471.1"/>
    </source>
</evidence>
<evidence type="ECO:0000256" key="4">
    <source>
        <dbReference type="ARBA" id="ARBA00022833"/>
    </source>
</evidence>
<evidence type="ECO:0000256" key="2">
    <source>
        <dbReference type="ARBA" id="ARBA00022723"/>
    </source>
</evidence>
<dbReference type="GO" id="GO:0033260">
    <property type="term" value="P:nuclear DNA replication"/>
    <property type="evidence" value="ECO:0007669"/>
    <property type="project" value="TreeGrafter"/>
</dbReference>
<sequence>MASLKSLMQAKKASSTSQRITAPFADYSRRTNALSCSLCQLPVKHETLWGAHTQSKGHRVAVQRFEAEQAAAAAQAKKRKLDSPDDAPSKRARDDDDDDPPQEHDGALPAGFFANPSEAPAPRVPSPANAPVAAGGGNGAPTAAAAAAAADDPDWAAFEAFLADDSAPTPLPGSSSAPPPATGRKTASATIRAQPVRFEFGAPVVAAEGEEAPEGGEEEEGEEQETEEERAEREAREEREEMMARLEEEEREQKEADEKVTVLKRRLEAIRAARQKKAAPAS</sequence>
<dbReference type="GO" id="GO:0003676">
    <property type="term" value="F:nucleic acid binding"/>
    <property type="evidence" value="ECO:0007669"/>
    <property type="project" value="InterPro"/>
</dbReference>
<dbReference type="InterPro" id="IPR040050">
    <property type="entry name" value="ZNF830-like"/>
</dbReference>
<dbReference type="EMBL" id="BQKY01000017">
    <property type="protein sequence ID" value="GJN94471.1"/>
    <property type="molecule type" value="Genomic_DNA"/>
</dbReference>
<evidence type="ECO:0000313" key="8">
    <source>
        <dbReference type="Proteomes" id="UP001342314"/>
    </source>
</evidence>
<evidence type="ECO:0000256" key="1">
    <source>
        <dbReference type="ARBA" id="ARBA00004123"/>
    </source>
</evidence>
<feature type="region of interest" description="Disordered" evidence="6">
    <location>
        <begin position="1"/>
        <end position="24"/>
    </location>
</feature>
<gene>
    <name evidence="7" type="ORF">Rhopal_007551-T1</name>
</gene>
<reference evidence="7 8" key="1">
    <citation type="submission" date="2021-12" db="EMBL/GenBank/DDBJ databases">
        <title>High titer production of polyol ester of fatty acids by Rhodotorula paludigena BS15 towards product separation-free biomass refinery.</title>
        <authorList>
            <person name="Mano J."/>
            <person name="Ono H."/>
            <person name="Tanaka T."/>
            <person name="Naito K."/>
            <person name="Sushida H."/>
            <person name="Ike M."/>
            <person name="Tokuyasu K."/>
            <person name="Kitaoka M."/>
        </authorList>
    </citation>
    <scope>NUCLEOTIDE SEQUENCE [LARGE SCALE GENOMIC DNA]</scope>
    <source>
        <strain evidence="7 8">BS15</strain>
    </source>
</reference>
<dbReference type="GO" id="GO:0033314">
    <property type="term" value="P:mitotic DNA replication checkpoint signaling"/>
    <property type="evidence" value="ECO:0007669"/>
    <property type="project" value="TreeGrafter"/>
</dbReference>
<feature type="compositionally biased region" description="Basic and acidic residues" evidence="6">
    <location>
        <begin position="230"/>
        <end position="261"/>
    </location>
</feature>